<dbReference type="OrthoDB" id="5771646at2"/>
<proteinExistence type="predicted"/>
<dbReference type="EMBL" id="AONC01000025">
    <property type="protein sequence ID" value="EXJ15516.1"/>
    <property type="molecule type" value="Genomic_DNA"/>
</dbReference>
<dbReference type="eggNOG" id="ENOG502ZSX0">
    <property type="taxonomic scope" value="Bacteria"/>
</dbReference>
<keyword evidence="2" id="KW-1185">Reference proteome</keyword>
<evidence type="ECO:0000313" key="2">
    <source>
        <dbReference type="Proteomes" id="UP000019460"/>
    </source>
</evidence>
<organism evidence="1 2">
    <name type="scientific">Imhoffiella purpurea</name>
    <dbReference type="NCBI Taxonomy" id="1249627"/>
    <lineage>
        <taxon>Bacteria</taxon>
        <taxon>Pseudomonadati</taxon>
        <taxon>Pseudomonadota</taxon>
        <taxon>Gammaproteobacteria</taxon>
        <taxon>Chromatiales</taxon>
        <taxon>Chromatiaceae</taxon>
        <taxon>Imhoffiella</taxon>
    </lineage>
</organism>
<dbReference type="RefSeq" id="WP_157726356.1">
    <property type="nucleotide sequence ID" value="NZ_AONC01000025.1"/>
</dbReference>
<accession>W9VEV4</accession>
<gene>
    <name evidence="1" type="ORF">D779_1258</name>
</gene>
<dbReference type="STRING" id="1249627.D779_1258"/>
<sequence>MTTPRATDPCVFAMTLIVLASTIGLPGCQSDATSKEGKGCSPEPGMTTEQLALCGCFPMKSGGDYSIGLNAQDTNQSVQQVRTLNYFCPSRTAGFIKVITLNGIAQEVFR</sequence>
<reference evidence="1 2" key="1">
    <citation type="submission" date="2012-11" db="EMBL/GenBank/DDBJ databases">
        <title>Genome assembly of Thiorhodococcus sp. AK35.</title>
        <authorList>
            <person name="Nupur N."/>
            <person name="Khatri I."/>
            <person name="Subramanian S."/>
            <person name="Pinnaka A."/>
        </authorList>
    </citation>
    <scope>NUCLEOTIDE SEQUENCE [LARGE SCALE GENOMIC DNA]</scope>
    <source>
        <strain evidence="1 2">AK35</strain>
    </source>
</reference>
<evidence type="ECO:0000313" key="1">
    <source>
        <dbReference type="EMBL" id="EXJ15516.1"/>
    </source>
</evidence>
<dbReference type="AlphaFoldDB" id="W9VEV4"/>
<name>W9VEV4_9GAMM</name>
<protein>
    <submittedName>
        <fullName evidence="1">Uncharacterized protein</fullName>
    </submittedName>
</protein>
<dbReference type="Proteomes" id="UP000019460">
    <property type="component" value="Unassembled WGS sequence"/>
</dbReference>
<comment type="caution">
    <text evidence="1">The sequence shown here is derived from an EMBL/GenBank/DDBJ whole genome shotgun (WGS) entry which is preliminary data.</text>
</comment>